<feature type="transmembrane region" description="Helical" evidence="1">
    <location>
        <begin position="7"/>
        <end position="26"/>
    </location>
</feature>
<name>A0A174K5U6_9FIRM</name>
<keyword evidence="1" id="KW-0812">Transmembrane</keyword>
<protein>
    <submittedName>
        <fullName evidence="2">Uncharacterized protein</fullName>
    </submittedName>
</protein>
<evidence type="ECO:0000313" key="2">
    <source>
        <dbReference type="EMBL" id="CUP07442.1"/>
    </source>
</evidence>
<accession>A0A174K5U6</accession>
<dbReference type="EMBL" id="CZAY01000002">
    <property type="protein sequence ID" value="CUP07442.1"/>
    <property type="molecule type" value="Genomic_DNA"/>
</dbReference>
<dbReference type="Proteomes" id="UP000095485">
    <property type="component" value="Unassembled WGS sequence"/>
</dbReference>
<dbReference type="AlphaFoldDB" id="A0A174K5U6"/>
<keyword evidence="1" id="KW-1133">Transmembrane helix</keyword>
<sequence>MKTRKKITIGVIVAFLAVVMVGYIYLFTGTKISKGE</sequence>
<reference evidence="2 3" key="1">
    <citation type="submission" date="2015-09" db="EMBL/GenBank/DDBJ databases">
        <authorList>
            <consortium name="Pathogen Informatics"/>
        </authorList>
    </citation>
    <scope>NUCLEOTIDE SEQUENCE [LARGE SCALE GENOMIC DNA]</scope>
    <source>
        <strain evidence="2 3">2789STDY5834914</strain>
    </source>
</reference>
<evidence type="ECO:0000313" key="3">
    <source>
        <dbReference type="Proteomes" id="UP000095485"/>
    </source>
</evidence>
<keyword evidence="1" id="KW-0472">Membrane</keyword>
<proteinExistence type="predicted"/>
<gene>
    <name evidence="2" type="ORF">ERS852526_00369</name>
</gene>
<evidence type="ECO:0000256" key="1">
    <source>
        <dbReference type="SAM" id="Phobius"/>
    </source>
</evidence>
<organism evidence="2 3">
    <name type="scientific">Dorea longicatena</name>
    <dbReference type="NCBI Taxonomy" id="88431"/>
    <lineage>
        <taxon>Bacteria</taxon>
        <taxon>Bacillati</taxon>
        <taxon>Bacillota</taxon>
        <taxon>Clostridia</taxon>
        <taxon>Lachnospirales</taxon>
        <taxon>Lachnospiraceae</taxon>
        <taxon>Dorea</taxon>
    </lineage>
</organism>